<feature type="signal peptide" evidence="1">
    <location>
        <begin position="1"/>
        <end position="22"/>
    </location>
</feature>
<dbReference type="AlphaFoldDB" id="A0A1K1NDM5"/>
<dbReference type="Pfam" id="PF01433">
    <property type="entry name" value="Peptidase_M1"/>
    <property type="match status" value="1"/>
</dbReference>
<dbReference type="InterPro" id="IPR014782">
    <property type="entry name" value="Peptidase_M1_dom"/>
</dbReference>
<sequence>MRSNKFLLFCMLGACISGAALAQSEAPKYDPHAAFSPLFYPTNGNEYRSASGAPGHKYWQNKADYAISATLDTGAHRLTGSVAITYTNNSPDQLPFLWLQLDQNIFREDSRGSATAVVSGGRFANKSYTKGNEIKSVSIVASGKSTPVKFLVTDTRMQLFLPQPQAANGAAIKIKIEYAFDIPQYGTDRMGRLTTQNGWLYEVAQWYPRMEVYDDILGWNSIPYQGAAEFYLEYGNFDYKITVPAGLVVVGSGELVNPAEVLTAREQSRLAAAYKSEKTVMIRDSSDVVKAADKRKGNLTWHFVCKNARDVSWAASKAFVWDAARINLPGGKKALAQSVYPTEAIRRPNGWIRSTEFVKGCIEYYSKQWFPYTYPVATNVAGSISGMEYPGIVFCSWRSSGSGLWGVTDHEFGHNWFPMIVGSNERKYAWMDEGFNTFINQGSTEAFNKGEYFTPQTLQNMGRGMVGPDPIMTIPDVVQNSYLGTAAYFKPSAGLNILRDYILGKERFEFAFRTYINRWAFKHPTPWDFFRTMENAAGEDLAWFWRGWFLENWALDQAVKDVKYVSGDPSKGALISIENRDQLVLPAVVAYTESNGKSDTVRLPAEIWQRGATWTFRVNTSSKLTSVVIDPAKGLPDVDPSNNTWKGEVRKVAAGVTATDVINRYFTAIGGIDKLNGIKDQSMAAIGSVQGTEISMVKKFKSPDKYYMDIYIAAMGAHASRLIINGDSVVAEQMGNKMPVDASMRNELKSSLELFPEKQYLSDGAKVVLSPDFEQVNGRDAYKLSVTEPDGELIELYFDAATYYKVKSINKQGEQVTGMLEFSDYKDVSGIKFPFTLVNTIGGNQQINFKVSEVKINSGLTDGEFK</sequence>
<dbReference type="CDD" id="cd09604">
    <property type="entry name" value="M1_APN_like"/>
    <property type="match status" value="1"/>
</dbReference>
<evidence type="ECO:0000259" key="2">
    <source>
        <dbReference type="Pfam" id="PF01433"/>
    </source>
</evidence>
<dbReference type="Gene3D" id="2.50.20.10">
    <property type="entry name" value="Lipoprotein localisation LolA/LolB/LppX"/>
    <property type="match status" value="1"/>
</dbReference>
<reference evidence="3 4" key="1">
    <citation type="submission" date="2016-11" db="EMBL/GenBank/DDBJ databases">
        <authorList>
            <person name="Jaros S."/>
            <person name="Januszkiewicz K."/>
            <person name="Wedrychowicz H."/>
        </authorList>
    </citation>
    <scope>NUCLEOTIDE SEQUENCE [LARGE SCALE GENOMIC DNA]</scope>
    <source>
        <strain evidence="3 4">DSM 784</strain>
    </source>
</reference>
<organism evidence="3 4">
    <name type="scientific">Chitinophaga sancti</name>
    <dbReference type="NCBI Taxonomy" id="1004"/>
    <lineage>
        <taxon>Bacteria</taxon>
        <taxon>Pseudomonadati</taxon>
        <taxon>Bacteroidota</taxon>
        <taxon>Chitinophagia</taxon>
        <taxon>Chitinophagales</taxon>
        <taxon>Chitinophagaceae</taxon>
        <taxon>Chitinophaga</taxon>
    </lineage>
</organism>
<dbReference type="Proteomes" id="UP000183788">
    <property type="component" value="Unassembled WGS sequence"/>
</dbReference>
<dbReference type="GO" id="GO:0008270">
    <property type="term" value="F:zinc ion binding"/>
    <property type="evidence" value="ECO:0007669"/>
    <property type="project" value="InterPro"/>
</dbReference>
<gene>
    <name evidence="3" type="ORF">SAMN05661012_01128</name>
</gene>
<dbReference type="STRING" id="1004.SAMN05661012_01128"/>
<evidence type="ECO:0000313" key="4">
    <source>
        <dbReference type="Proteomes" id="UP000183788"/>
    </source>
</evidence>
<evidence type="ECO:0000313" key="3">
    <source>
        <dbReference type="EMBL" id="SFW32486.1"/>
    </source>
</evidence>
<dbReference type="GO" id="GO:0008237">
    <property type="term" value="F:metallopeptidase activity"/>
    <property type="evidence" value="ECO:0007669"/>
    <property type="project" value="InterPro"/>
</dbReference>
<accession>A0A1K1NDM5</accession>
<proteinExistence type="predicted"/>
<feature type="domain" description="Peptidase M1 membrane alanine aminopeptidase" evidence="2">
    <location>
        <begin position="406"/>
        <end position="548"/>
    </location>
</feature>
<keyword evidence="1" id="KW-0732">Signal</keyword>
<dbReference type="Gene3D" id="1.10.390.10">
    <property type="entry name" value="Neutral Protease Domain 2"/>
    <property type="match status" value="1"/>
</dbReference>
<feature type="chain" id="PRO_5013086040" description="Peptidase M1 membrane alanine aminopeptidase domain-containing protein" evidence="1">
    <location>
        <begin position="23"/>
        <end position="866"/>
    </location>
</feature>
<evidence type="ECO:0000256" key="1">
    <source>
        <dbReference type="SAM" id="SignalP"/>
    </source>
</evidence>
<name>A0A1K1NDM5_9BACT</name>
<dbReference type="SUPFAM" id="SSF55486">
    <property type="entry name" value="Metalloproteases ('zincins'), catalytic domain"/>
    <property type="match status" value="1"/>
</dbReference>
<dbReference type="EMBL" id="FPIZ01000003">
    <property type="protein sequence ID" value="SFW32486.1"/>
    <property type="molecule type" value="Genomic_DNA"/>
</dbReference>
<protein>
    <recommendedName>
        <fullName evidence="2">Peptidase M1 membrane alanine aminopeptidase domain-containing protein</fullName>
    </recommendedName>
</protein>
<dbReference type="InterPro" id="IPR027268">
    <property type="entry name" value="Peptidase_M4/M1_CTD_sf"/>
</dbReference>